<comment type="caution">
    <text evidence="2">The sequence shown here is derived from an EMBL/GenBank/DDBJ whole genome shotgun (WGS) entry which is preliminary data.</text>
</comment>
<sequence>MFRLFGWLFHCVLGVLGGLFTLILSIGFVLGGIALCATVLGAIFGVPLVLLGGAMIFGCARL</sequence>
<dbReference type="EMBL" id="DVMU01000197">
    <property type="protein sequence ID" value="HIU34693.1"/>
    <property type="molecule type" value="Genomic_DNA"/>
</dbReference>
<evidence type="ECO:0008006" key="4">
    <source>
        <dbReference type="Google" id="ProtNLM"/>
    </source>
</evidence>
<feature type="transmembrane region" description="Helical" evidence="1">
    <location>
        <begin position="7"/>
        <end position="33"/>
    </location>
</feature>
<dbReference type="Proteomes" id="UP000824072">
    <property type="component" value="Unassembled WGS sequence"/>
</dbReference>
<dbReference type="AlphaFoldDB" id="A0A9D1LBQ0"/>
<accession>A0A9D1LBQ0</accession>
<evidence type="ECO:0000313" key="2">
    <source>
        <dbReference type="EMBL" id="HIU34693.1"/>
    </source>
</evidence>
<keyword evidence="1" id="KW-0472">Membrane</keyword>
<proteinExistence type="predicted"/>
<protein>
    <recommendedName>
        <fullName evidence="4">Inner membrane component domain-containing protein</fullName>
    </recommendedName>
</protein>
<gene>
    <name evidence="2" type="ORF">IAB02_09030</name>
</gene>
<name>A0A9D1LBQ0_9FIRM</name>
<reference evidence="2" key="2">
    <citation type="journal article" date="2021" name="PeerJ">
        <title>Extensive microbial diversity within the chicken gut microbiome revealed by metagenomics and culture.</title>
        <authorList>
            <person name="Gilroy R."/>
            <person name="Ravi A."/>
            <person name="Getino M."/>
            <person name="Pursley I."/>
            <person name="Horton D.L."/>
            <person name="Alikhan N.F."/>
            <person name="Baker D."/>
            <person name="Gharbi K."/>
            <person name="Hall N."/>
            <person name="Watson M."/>
            <person name="Adriaenssens E.M."/>
            <person name="Foster-Nyarko E."/>
            <person name="Jarju S."/>
            <person name="Secka A."/>
            <person name="Antonio M."/>
            <person name="Oren A."/>
            <person name="Chaudhuri R.R."/>
            <person name="La Ragione R."/>
            <person name="Hildebrand F."/>
            <person name="Pallen M.J."/>
        </authorList>
    </citation>
    <scope>NUCLEOTIDE SEQUENCE</scope>
    <source>
        <strain evidence="2">ChiHcec3-11533</strain>
    </source>
</reference>
<evidence type="ECO:0000313" key="3">
    <source>
        <dbReference type="Proteomes" id="UP000824072"/>
    </source>
</evidence>
<keyword evidence="1" id="KW-0812">Transmembrane</keyword>
<feature type="transmembrane region" description="Helical" evidence="1">
    <location>
        <begin position="39"/>
        <end position="60"/>
    </location>
</feature>
<keyword evidence="1" id="KW-1133">Transmembrane helix</keyword>
<organism evidence="2 3">
    <name type="scientific">Candidatus Pullichristensenella excrementigallinarum</name>
    <dbReference type="NCBI Taxonomy" id="2840907"/>
    <lineage>
        <taxon>Bacteria</taxon>
        <taxon>Bacillati</taxon>
        <taxon>Bacillota</taxon>
        <taxon>Clostridia</taxon>
        <taxon>Candidatus Pullichristensenella</taxon>
    </lineage>
</organism>
<evidence type="ECO:0000256" key="1">
    <source>
        <dbReference type="SAM" id="Phobius"/>
    </source>
</evidence>
<reference evidence="2" key="1">
    <citation type="submission" date="2020-10" db="EMBL/GenBank/DDBJ databases">
        <authorList>
            <person name="Gilroy R."/>
        </authorList>
    </citation>
    <scope>NUCLEOTIDE SEQUENCE</scope>
    <source>
        <strain evidence="2">ChiHcec3-11533</strain>
    </source>
</reference>